<keyword evidence="2" id="KW-1185">Reference proteome</keyword>
<dbReference type="Proteomes" id="UP000537126">
    <property type="component" value="Unassembled WGS sequence"/>
</dbReference>
<evidence type="ECO:0000313" key="1">
    <source>
        <dbReference type="EMBL" id="NIK72750.1"/>
    </source>
</evidence>
<organism evidence="1 2">
    <name type="scientific">Thermonema lapsum</name>
    <dbReference type="NCBI Taxonomy" id="28195"/>
    <lineage>
        <taxon>Bacteria</taxon>
        <taxon>Pseudomonadati</taxon>
        <taxon>Bacteroidota</taxon>
        <taxon>Cytophagia</taxon>
        <taxon>Cytophagales</taxon>
        <taxon>Thermonemataceae</taxon>
        <taxon>Thermonema</taxon>
    </lineage>
</organism>
<sequence>MEKKEIVKIVNLLSENSVDISDITALVKEGWHLKDISINVEEIDEKKLLYMTYVLVKK</sequence>
<comment type="caution">
    <text evidence="1">The sequence shown here is derived from an EMBL/GenBank/DDBJ whole genome shotgun (WGS) entry which is preliminary data.</text>
</comment>
<name>A0A846MMV5_9BACT</name>
<proteinExistence type="predicted"/>
<evidence type="ECO:0000313" key="2">
    <source>
        <dbReference type="Proteomes" id="UP000537126"/>
    </source>
</evidence>
<accession>A0A846MMV5</accession>
<dbReference type="AlphaFoldDB" id="A0A846MMV5"/>
<gene>
    <name evidence="1" type="ORF">FHS56_000236</name>
</gene>
<dbReference type="EMBL" id="JAASRN010000001">
    <property type="protein sequence ID" value="NIK72750.1"/>
    <property type="molecule type" value="Genomic_DNA"/>
</dbReference>
<reference evidence="1 2" key="1">
    <citation type="submission" date="2020-03" db="EMBL/GenBank/DDBJ databases">
        <title>Genomic Encyclopedia of Type Strains, Phase IV (KMG-IV): sequencing the most valuable type-strain genomes for metagenomic binning, comparative biology and taxonomic classification.</title>
        <authorList>
            <person name="Goeker M."/>
        </authorList>
    </citation>
    <scope>NUCLEOTIDE SEQUENCE [LARGE SCALE GENOMIC DNA]</scope>
    <source>
        <strain evidence="1 2">DSM 5718</strain>
    </source>
</reference>
<dbReference type="RefSeq" id="WP_166918056.1">
    <property type="nucleotide sequence ID" value="NZ_JAASRN010000001.1"/>
</dbReference>
<protein>
    <submittedName>
        <fullName evidence="1">Uncharacterized protein YjhX (UPF0386 family)</fullName>
    </submittedName>
</protein>